<protein>
    <submittedName>
        <fullName evidence="1">Uncharacterized protein</fullName>
    </submittedName>
</protein>
<evidence type="ECO:0000313" key="2">
    <source>
        <dbReference type="Proteomes" id="UP000469949"/>
    </source>
</evidence>
<evidence type="ECO:0000313" key="1">
    <source>
        <dbReference type="EMBL" id="KAB7782637.1"/>
    </source>
</evidence>
<gene>
    <name evidence="1" type="ORF">F8B43_5392</name>
</gene>
<sequence length="77" mass="8643">MAWGNKGTGRTFKPFVSIDDPGIQLRGVVRKGSYWYMKYAKRGSWMSSDHLLGSVTGKGPKSGIVNGSRYWVDWEEA</sequence>
<dbReference type="Proteomes" id="UP000469949">
    <property type="component" value="Unassembled WGS sequence"/>
</dbReference>
<dbReference type="AlphaFoldDB" id="A0A833MUV8"/>
<proteinExistence type="predicted"/>
<accession>A0A833MUV8</accession>
<dbReference type="EMBL" id="WEKV01000020">
    <property type="protein sequence ID" value="KAB7782637.1"/>
    <property type="molecule type" value="Genomic_DNA"/>
</dbReference>
<organism evidence="1 2">
    <name type="scientific">Methylorubrum populi</name>
    <dbReference type="NCBI Taxonomy" id="223967"/>
    <lineage>
        <taxon>Bacteria</taxon>
        <taxon>Pseudomonadati</taxon>
        <taxon>Pseudomonadota</taxon>
        <taxon>Alphaproteobacteria</taxon>
        <taxon>Hyphomicrobiales</taxon>
        <taxon>Methylobacteriaceae</taxon>
        <taxon>Methylorubrum</taxon>
    </lineage>
</organism>
<reference evidence="1 2" key="1">
    <citation type="submission" date="2019-10" db="EMBL/GenBank/DDBJ databases">
        <title>Draft Genome Sequence of the Caffeine Degrading Methylotroph Methylorubrum populi PINKEL.</title>
        <authorList>
            <person name="Dawson S.C."/>
            <person name="Zhang X."/>
            <person name="Wright M.E."/>
            <person name="Sharma G."/>
            <person name="Langner J.T."/>
            <person name="Ditty J.L."/>
            <person name="Subuyuj G.A."/>
        </authorList>
    </citation>
    <scope>NUCLEOTIDE SEQUENCE [LARGE SCALE GENOMIC DNA]</scope>
    <source>
        <strain evidence="1 2">Pinkel</strain>
    </source>
</reference>
<name>A0A833MUV8_9HYPH</name>
<comment type="caution">
    <text evidence="1">The sequence shown here is derived from an EMBL/GenBank/DDBJ whole genome shotgun (WGS) entry which is preliminary data.</text>
</comment>